<dbReference type="RefSeq" id="WP_121625285.1">
    <property type="nucleotide sequence ID" value="NZ_JACIIW010000002.1"/>
</dbReference>
<feature type="region of interest" description="Disordered" evidence="1">
    <location>
        <begin position="47"/>
        <end position="132"/>
    </location>
</feature>
<dbReference type="Proteomes" id="UP000269692">
    <property type="component" value="Unassembled WGS sequence"/>
</dbReference>
<sequence length="132" mass="13215">MPSYPNPKAHMCATPLILSPRVERGAGLLATGLVGAVMFLLASAVPAPAHAQSDPKAPRAACETTPHVAETSPTTGADSGTKPGNEGSTGWTGGTGGTYTGLTPQSGTPASPERQPEVVTGVDPKTGPQVRC</sequence>
<dbReference type="EMBL" id="RCTF01000023">
    <property type="protein sequence ID" value="RLP73287.1"/>
    <property type="molecule type" value="Genomic_DNA"/>
</dbReference>
<name>A0A3L6ZZD4_9HYPH</name>
<protein>
    <submittedName>
        <fullName evidence="2">Uncharacterized protein</fullName>
    </submittedName>
</protein>
<organism evidence="2 3">
    <name type="scientific">Xanthobacter tagetidis</name>
    <dbReference type="NCBI Taxonomy" id="60216"/>
    <lineage>
        <taxon>Bacteria</taxon>
        <taxon>Pseudomonadati</taxon>
        <taxon>Pseudomonadota</taxon>
        <taxon>Alphaproteobacteria</taxon>
        <taxon>Hyphomicrobiales</taxon>
        <taxon>Xanthobacteraceae</taxon>
        <taxon>Xanthobacter</taxon>
    </lineage>
</organism>
<accession>A0A3L6ZZD4</accession>
<reference evidence="2 3" key="1">
    <citation type="submission" date="2018-10" db="EMBL/GenBank/DDBJ databases">
        <title>Xanthobacter tagetidis genome sequencing and assembly.</title>
        <authorList>
            <person name="Maclea K.S."/>
            <person name="Goen A.E."/>
            <person name="Fatima S.A."/>
        </authorList>
    </citation>
    <scope>NUCLEOTIDE SEQUENCE [LARGE SCALE GENOMIC DNA]</scope>
    <source>
        <strain evidence="2 3">ATCC 700314</strain>
    </source>
</reference>
<comment type="caution">
    <text evidence="2">The sequence shown here is derived from an EMBL/GenBank/DDBJ whole genome shotgun (WGS) entry which is preliminary data.</text>
</comment>
<dbReference type="OrthoDB" id="9862942at2"/>
<evidence type="ECO:0000256" key="1">
    <source>
        <dbReference type="SAM" id="MobiDB-lite"/>
    </source>
</evidence>
<evidence type="ECO:0000313" key="3">
    <source>
        <dbReference type="Proteomes" id="UP000269692"/>
    </source>
</evidence>
<gene>
    <name evidence="2" type="ORF">D9R14_20845</name>
</gene>
<keyword evidence="3" id="KW-1185">Reference proteome</keyword>
<feature type="compositionally biased region" description="Gly residues" evidence="1">
    <location>
        <begin position="90"/>
        <end position="99"/>
    </location>
</feature>
<evidence type="ECO:0000313" key="2">
    <source>
        <dbReference type="EMBL" id="RLP73287.1"/>
    </source>
</evidence>
<proteinExistence type="predicted"/>
<dbReference type="AlphaFoldDB" id="A0A3L6ZZD4"/>